<dbReference type="PANTHER" id="PTHR10695">
    <property type="entry name" value="DEPHOSPHO-COA KINASE-RELATED"/>
    <property type="match status" value="1"/>
</dbReference>
<dbReference type="SUPFAM" id="SSF52374">
    <property type="entry name" value="Nucleotidylyl transferase"/>
    <property type="match status" value="1"/>
</dbReference>
<evidence type="ECO:0000313" key="2">
    <source>
        <dbReference type="EMBL" id="KAF1817309.1"/>
    </source>
</evidence>
<accession>A0A6G1GHF9</accession>
<dbReference type="EMBL" id="ML975149">
    <property type="protein sequence ID" value="KAF1817309.1"/>
    <property type="molecule type" value="Genomic_DNA"/>
</dbReference>
<evidence type="ECO:0000313" key="3">
    <source>
        <dbReference type="Proteomes" id="UP000504638"/>
    </source>
</evidence>
<keyword evidence="3" id="KW-1185">Reference proteome</keyword>
<reference evidence="4" key="3">
    <citation type="submission" date="2025-04" db="UniProtKB">
        <authorList>
            <consortium name="RefSeq"/>
        </authorList>
    </citation>
    <scope>IDENTIFICATION</scope>
    <source>
        <strain evidence="4">CBS 781.70</strain>
    </source>
</reference>
<dbReference type="GeneID" id="54419045"/>
<sequence>MAPAFPARDSILLLPPPPQPPSFQSLRATYETSLKSVLRSVNSPSRTSTLDIALPLPFLYGASRTPRSVLYRQTQDAVAGLYKLIVVAAAQEGVDINPDVDGDGEGQGGVDVRILLVAEPRRTGPRDQGGWFGEVGVVVELETLARSGRRWEVVWGVDGEDGETILRRFVEKRRELSRFAVRRVGGGIVQVASTGEAEAPRVGLGERRKHYASVVGGTFDHIHIGHKLLLTMTAFMVDELDTDQQTERSVTIGITNDALLANKKYAELLQSWDARRVAVERFLIGIMDYRPTSPASLLSESPSDLHVQHINQPGPNGHAWNVTLVAPTHAAQPAGDITLKLVEIGDPFGPTITEPGVSVLVISAETRSGGAAVNQKRREKGWADMEVLEVDVLDSGEVEDDGRHKDASGRDMRASFEGKLSSTEIRKERATRGRSKV</sequence>
<reference evidence="4" key="2">
    <citation type="submission" date="2020-04" db="EMBL/GenBank/DDBJ databases">
        <authorList>
            <consortium name="NCBI Genome Project"/>
        </authorList>
    </citation>
    <scope>NUCLEOTIDE SEQUENCE</scope>
    <source>
        <strain evidence="4">CBS 781.70</strain>
    </source>
</reference>
<reference evidence="2 4" key="1">
    <citation type="submission" date="2020-01" db="EMBL/GenBank/DDBJ databases">
        <authorList>
            <consortium name="DOE Joint Genome Institute"/>
            <person name="Haridas S."/>
            <person name="Albert R."/>
            <person name="Binder M."/>
            <person name="Bloem J."/>
            <person name="Labutti K."/>
            <person name="Salamov A."/>
            <person name="Andreopoulos B."/>
            <person name="Baker S.E."/>
            <person name="Barry K."/>
            <person name="Bills G."/>
            <person name="Bluhm B.H."/>
            <person name="Cannon C."/>
            <person name="Castanera R."/>
            <person name="Culley D.E."/>
            <person name="Daum C."/>
            <person name="Ezra D."/>
            <person name="Gonzalez J.B."/>
            <person name="Henrissat B."/>
            <person name="Kuo A."/>
            <person name="Liang C."/>
            <person name="Lipzen A."/>
            <person name="Lutzoni F."/>
            <person name="Magnuson J."/>
            <person name="Mondo S."/>
            <person name="Nolan M."/>
            <person name="Ohm R."/>
            <person name="Pangilinan J."/>
            <person name="Park H.-J."/>
            <person name="Ramirez L."/>
            <person name="Alfaro M."/>
            <person name="Sun H."/>
            <person name="Tritt A."/>
            <person name="Yoshinaga Y."/>
            <person name="Zwiers L.-H."/>
            <person name="Turgeon B.G."/>
            <person name="Goodwin S.B."/>
            <person name="Spatafora J.W."/>
            <person name="Crous P.W."/>
            <person name="Grigoriev I.V."/>
        </authorList>
    </citation>
    <scope>NUCLEOTIDE SEQUENCE</scope>
    <source>
        <strain evidence="2 4">CBS 781.70</strain>
    </source>
</reference>
<dbReference type="PANTHER" id="PTHR10695:SF46">
    <property type="entry name" value="BIFUNCTIONAL COENZYME A SYNTHASE-RELATED"/>
    <property type="match status" value="1"/>
</dbReference>
<evidence type="ECO:0008006" key="5">
    <source>
        <dbReference type="Google" id="ProtNLM"/>
    </source>
</evidence>
<feature type="compositionally biased region" description="Basic and acidic residues" evidence="1">
    <location>
        <begin position="401"/>
        <end position="416"/>
    </location>
</feature>
<organism evidence="2">
    <name type="scientific">Eremomyces bilateralis CBS 781.70</name>
    <dbReference type="NCBI Taxonomy" id="1392243"/>
    <lineage>
        <taxon>Eukaryota</taxon>
        <taxon>Fungi</taxon>
        <taxon>Dikarya</taxon>
        <taxon>Ascomycota</taxon>
        <taxon>Pezizomycotina</taxon>
        <taxon>Dothideomycetes</taxon>
        <taxon>Dothideomycetes incertae sedis</taxon>
        <taxon>Eremomycetales</taxon>
        <taxon>Eremomycetaceae</taxon>
        <taxon>Eremomyces</taxon>
    </lineage>
</organism>
<dbReference type="InterPro" id="IPR014729">
    <property type="entry name" value="Rossmann-like_a/b/a_fold"/>
</dbReference>
<dbReference type="Proteomes" id="UP000504638">
    <property type="component" value="Unplaced"/>
</dbReference>
<evidence type="ECO:0000256" key="1">
    <source>
        <dbReference type="SAM" id="MobiDB-lite"/>
    </source>
</evidence>
<dbReference type="AlphaFoldDB" id="A0A6G1GHF9"/>
<protein>
    <recommendedName>
        <fullName evidence="5">Pantetheine-phosphate adenylyltransferase family protein-like protein</fullName>
    </recommendedName>
</protein>
<dbReference type="GO" id="GO:0015937">
    <property type="term" value="P:coenzyme A biosynthetic process"/>
    <property type="evidence" value="ECO:0007669"/>
    <property type="project" value="TreeGrafter"/>
</dbReference>
<feature type="region of interest" description="Disordered" evidence="1">
    <location>
        <begin position="398"/>
        <end position="437"/>
    </location>
</feature>
<evidence type="ECO:0000313" key="4">
    <source>
        <dbReference type="RefSeq" id="XP_033538940.1"/>
    </source>
</evidence>
<name>A0A6G1GHF9_9PEZI</name>
<dbReference type="Gene3D" id="3.40.50.620">
    <property type="entry name" value="HUPs"/>
    <property type="match status" value="1"/>
</dbReference>
<gene>
    <name evidence="2 4" type="ORF">P152DRAFT_453890</name>
</gene>
<dbReference type="OrthoDB" id="330671at2759"/>
<dbReference type="GO" id="GO:0004140">
    <property type="term" value="F:dephospho-CoA kinase activity"/>
    <property type="evidence" value="ECO:0007669"/>
    <property type="project" value="TreeGrafter"/>
</dbReference>
<proteinExistence type="predicted"/>
<dbReference type="RefSeq" id="XP_033538940.1">
    <property type="nucleotide sequence ID" value="XM_033678475.1"/>
</dbReference>